<dbReference type="AlphaFoldDB" id="A0A1C1CVW9"/>
<dbReference type="OrthoDB" id="4153500at2759"/>
<dbReference type="EMBL" id="LGRB01000008">
    <property type="protein sequence ID" value="OCT52682.1"/>
    <property type="molecule type" value="Genomic_DNA"/>
</dbReference>
<name>A0A1C1CVW9_9EURO</name>
<sequence length="244" mass="25356">MSRCPHGRAPGTGLGRNIPGSAPFRPDDLHTVFHSAQQITSLRWENTKAESNFDEMHFPLITIAVLALWTLEVSAAALRDRVRSTPLQDVCNLPEVEPLGANCNESSIDPVARRRRNLPRGVTSITVGTGTTPSGSTTALTLPFSAHLNPSGPLSGSGTLVLFAPISSANLIAGDVSQSSEGAFSEATCDFYTSNSSASDDNGVVACTGDVVGSGSTNSEVGLSAPARCVACSFTTGEEGSFNE</sequence>
<accession>A0A1C1CVW9</accession>
<protein>
    <submittedName>
        <fullName evidence="2">Uncharacterized protein</fullName>
    </submittedName>
</protein>
<dbReference type="Proteomes" id="UP000094526">
    <property type="component" value="Unassembled WGS sequence"/>
</dbReference>
<evidence type="ECO:0000256" key="1">
    <source>
        <dbReference type="SAM" id="MobiDB-lite"/>
    </source>
</evidence>
<reference evidence="3" key="1">
    <citation type="submission" date="2015-07" db="EMBL/GenBank/DDBJ databases">
        <authorList>
            <person name="Teixeira M.M."/>
            <person name="Souza R.C."/>
            <person name="Almeida L.G."/>
            <person name="Vicente V.A."/>
            <person name="de Hoog S."/>
            <person name="Bocca A.L."/>
            <person name="de Almeida S.R."/>
            <person name="Vasconcelos A.T."/>
            <person name="Felipe M.S."/>
        </authorList>
    </citation>
    <scope>NUCLEOTIDE SEQUENCE [LARGE SCALE GENOMIC DNA]</scope>
    <source>
        <strain evidence="3">KSF</strain>
    </source>
</reference>
<keyword evidence="3" id="KW-1185">Reference proteome</keyword>
<organism evidence="2 3">
    <name type="scientific">Cladophialophora carrionii</name>
    <dbReference type="NCBI Taxonomy" id="86049"/>
    <lineage>
        <taxon>Eukaryota</taxon>
        <taxon>Fungi</taxon>
        <taxon>Dikarya</taxon>
        <taxon>Ascomycota</taxon>
        <taxon>Pezizomycotina</taxon>
        <taxon>Eurotiomycetes</taxon>
        <taxon>Chaetothyriomycetidae</taxon>
        <taxon>Chaetothyriales</taxon>
        <taxon>Herpotrichiellaceae</taxon>
        <taxon>Cladophialophora</taxon>
    </lineage>
</organism>
<evidence type="ECO:0000313" key="2">
    <source>
        <dbReference type="EMBL" id="OCT52682.1"/>
    </source>
</evidence>
<evidence type="ECO:0000313" key="3">
    <source>
        <dbReference type="Proteomes" id="UP000094526"/>
    </source>
</evidence>
<gene>
    <name evidence="2" type="ORF">CLCR_10264</name>
</gene>
<dbReference type="VEuPathDB" id="FungiDB:CLCR_10264"/>
<comment type="caution">
    <text evidence="2">The sequence shown here is derived from an EMBL/GenBank/DDBJ whole genome shotgun (WGS) entry which is preliminary data.</text>
</comment>
<proteinExistence type="predicted"/>
<feature type="region of interest" description="Disordered" evidence="1">
    <location>
        <begin position="1"/>
        <end position="21"/>
    </location>
</feature>